<keyword evidence="1" id="KW-0175">Coiled coil</keyword>
<dbReference type="InterPro" id="IPR008775">
    <property type="entry name" value="Phytyl_CoA_dOase-like"/>
</dbReference>
<dbReference type="Gene3D" id="2.60.120.620">
    <property type="entry name" value="q2cbj1_9rhob like domain"/>
    <property type="match status" value="1"/>
</dbReference>
<organism evidence="2 3">
    <name type="scientific">Hypholoma sublateritium (strain FD-334 SS-4)</name>
    <dbReference type="NCBI Taxonomy" id="945553"/>
    <lineage>
        <taxon>Eukaryota</taxon>
        <taxon>Fungi</taxon>
        <taxon>Dikarya</taxon>
        <taxon>Basidiomycota</taxon>
        <taxon>Agaricomycotina</taxon>
        <taxon>Agaricomycetes</taxon>
        <taxon>Agaricomycetidae</taxon>
        <taxon>Agaricales</taxon>
        <taxon>Agaricineae</taxon>
        <taxon>Strophariaceae</taxon>
        <taxon>Hypholoma</taxon>
    </lineage>
</organism>
<name>A0A0D2MPX9_HYPSF</name>
<evidence type="ECO:0000256" key="1">
    <source>
        <dbReference type="SAM" id="Coils"/>
    </source>
</evidence>
<evidence type="ECO:0000313" key="2">
    <source>
        <dbReference type="EMBL" id="KJA26028.1"/>
    </source>
</evidence>
<protein>
    <submittedName>
        <fullName evidence="2">Uncharacterized protein</fullName>
    </submittedName>
</protein>
<dbReference type="AlphaFoldDB" id="A0A0D2MPX9"/>
<keyword evidence="3" id="KW-1185">Reference proteome</keyword>
<sequence>MWPCGSHPYYYPHHGEKIRMSYTIAEQVDHFMELGYVVIKNAFPREDAEEWTKDVWHRLGMDPNNKSTWTQERTNMPAHRREKVSVLAPKAWAAIQDLLGGKERIKEDSATWGDSFIVNVGTNQLENATTTIDPRDLDNWHVDGDFFVHYLDSPEQALLVIPIYTDIKPRGGGTMICPQGIDLLANYLAKHPEGVLPTGLSFTPSTSKYEKNEDHPGYWSHLKEVKRQCTNFIEMTGEPGDVVLMHPLMLHSAAKNYLRIPRIITNPPVFLKEPFNFDRENPEEYSLVERKTLKALGVERFPFKPTTERRFITPARVLRQQKMLEEEKKRLEALRAAQANADVAVSA</sequence>
<dbReference type="Pfam" id="PF05721">
    <property type="entry name" value="PhyH"/>
    <property type="match status" value="1"/>
</dbReference>
<dbReference type="SUPFAM" id="SSF51197">
    <property type="entry name" value="Clavaminate synthase-like"/>
    <property type="match status" value="1"/>
</dbReference>
<dbReference type="EMBL" id="KN817529">
    <property type="protein sequence ID" value="KJA26028.1"/>
    <property type="molecule type" value="Genomic_DNA"/>
</dbReference>
<evidence type="ECO:0000313" key="3">
    <source>
        <dbReference type="Proteomes" id="UP000054270"/>
    </source>
</evidence>
<dbReference type="OrthoDB" id="4664297at2759"/>
<feature type="coiled-coil region" evidence="1">
    <location>
        <begin position="317"/>
        <end position="344"/>
    </location>
</feature>
<accession>A0A0D2MPX9</accession>
<gene>
    <name evidence="2" type="ORF">HYPSUDRAFT_36890</name>
</gene>
<reference evidence="3" key="1">
    <citation type="submission" date="2014-04" db="EMBL/GenBank/DDBJ databases">
        <title>Evolutionary Origins and Diversification of the Mycorrhizal Mutualists.</title>
        <authorList>
            <consortium name="DOE Joint Genome Institute"/>
            <consortium name="Mycorrhizal Genomics Consortium"/>
            <person name="Kohler A."/>
            <person name="Kuo A."/>
            <person name="Nagy L.G."/>
            <person name="Floudas D."/>
            <person name="Copeland A."/>
            <person name="Barry K.W."/>
            <person name="Cichocki N."/>
            <person name="Veneault-Fourrey C."/>
            <person name="LaButti K."/>
            <person name="Lindquist E.A."/>
            <person name="Lipzen A."/>
            <person name="Lundell T."/>
            <person name="Morin E."/>
            <person name="Murat C."/>
            <person name="Riley R."/>
            <person name="Ohm R."/>
            <person name="Sun H."/>
            <person name="Tunlid A."/>
            <person name="Henrissat B."/>
            <person name="Grigoriev I.V."/>
            <person name="Hibbett D.S."/>
            <person name="Martin F."/>
        </authorList>
    </citation>
    <scope>NUCLEOTIDE SEQUENCE [LARGE SCALE GENOMIC DNA]</scope>
    <source>
        <strain evidence="3">FD-334 SS-4</strain>
    </source>
</reference>
<proteinExistence type="predicted"/>
<dbReference type="OMA" id="RPRFMAQ"/>
<dbReference type="Proteomes" id="UP000054270">
    <property type="component" value="Unassembled WGS sequence"/>
</dbReference>